<dbReference type="PROSITE" id="PS51450">
    <property type="entry name" value="LRR"/>
    <property type="match status" value="1"/>
</dbReference>
<accession>A1ZJK9</accession>
<dbReference type="Pfam" id="PF13855">
    <property type="entry name" value="LRR_8"/>
    <property type="match status" value="1"/>
</dbReference>
<dbReference type="InterPro" id="IPR032675">
    <property type="entry name" value="LRR_dom_sf"/>
</dbReference>
<comment type="caution">
    <text evidence="3">The sequence shown here is derived from an EMBL/GenBank/DDBJ whole genome shotgun (WGS) entry which is preliminary data.</text>
</comment>
<dbReference type="GO" id="GO:0005737">
    <property type="term" value="C:cytoplasm"/>
    <property type="evidence" value="ECO:0007669"/>
    <property type="project" value="TreeGrafter"/>
</dbReference>
<dbReference type="PANTHER" id="PTHR48051:SF54">
    <property type="entry name" value="LEUCINE-RICH REPEAT-CONTAINING PROTEIN"/>
    <property type="match status" value="1"/>
</dbReference>
<organism evidence="3 4">
    <name type="scientific">Microscilla marina ATCC 23134</name>
    <dbReference type="NCBI Taxonomy" id="313606"/>
    <lineage>
        <taxon>Bacteria</taxon>
        <taxon>Pseudomonadati</taxon>
        <taxon>Bacteroidota</taxon>
        <taxon>Cytophagia</taxon>
        <taxon>Cytophagales</taxon>
        <taxon>Microscillaceae</taxon>
        <taxon>Microscilla</taxon>
    </lineage>
</organism>
<keyword evidence="4" id="KW-1185">Reference proteome</keyword>
<dbReference type="InterPro" id="IPR050216">
    <property type="entry name" value="LRR_domain-containing"/>
</dbReference>
<dbReference type="InterPro" id="IPR001611">
    <property type="entry name" value="Leu-rich_rpt"/>
</dbReference>
<dbReference type="Gene3D" id="3.80.10.10">
    <property type="entry name" value="Ribonuclease Inhibitor"/>
    <property type="match status" value="1"/>
</dbReference>
<proteinExistence type="predicted"/>
<evidence type="ECO:0000313" key="3">
    <source>
        <dbReference type="EMBL" id="EAY29312.1"/>
    </source>
</evidence>
<keyword evidence="1" id="KW-0433">Leucine-rich repeat</keyword>
<dbReference type="PANTHER" id="PTHR48051">
    <property type="match status" value="1"/>
</dbReference>
<protein>
    <submittedName>
        <fullName evidence="3">Leucine-rich repeat containing protein</fullName>
    </submittedName>
</protein>
<sequence>MQSNDLSHLKLAFELCKGLQGNYTPQVALVLQQYPLFCAMYALETDFCANLQELNLNNQQLEVLPPAIGQLKQLHSLWAWKNKLTKLPVEIGALTHLRVLSLQYNQLTCLPPEISRLTQLRDVYLYGNKISAEEKRKISQWLPNNCDIRFKRFED</sequence>
<gene>
    <name evidence="3" type="ORF">M23134_01366</name>
</gene>
<evidence type="ECO:0000256" key="2">
    <source>
        <dbReference type="ARBA" id="ARBA00022737"/>
    </source>
</evidence>
<dbReference type="SUPFAM" id="SSF52075">
    <property type="entry name" value="Outer arm dynein light chain 1"/>
    <property type="match status" value="1"/>
</dbReference>
<reference evidence="3 4" key="1">
    <citation type="submission" date="2007-01" db="EMBL/GenBank/DDBJ databases">
        <authorList>
            <person name="Haygood M."/>
            <person name="Podell S."/>
            <person name="Anderson C."/>
            <person name="Hopkinson B."/>
            <person name="Roe K."/>
            <person name="Barbeau K."/>
            <person name="Gaasterland T."/>
            <person name="Ferriera S."/>
            <person name="Johnson J."/>
            <person name="Kravitz S."/>
            <person name="Beeson K."/>
            <person name="Sutton G."/>
            <person name="Rogers Y.-H."/>
            <person name="Friedman R."/>
            <person name="Frazier M."/>
            <person name="Venter J.C."/>
        </authorList>
    </citation>
    <scope>NUCLEOTIDE SEQUENCE [LARGE SCALE GENOMIC DNA]</scope>
    <source>
        <strain evidence="3 4">ATCC 23134</strain>
    </source>
</reference>
<dbReference type="AlphaFoldDB" id="A1ZJK9"/>
<dbReference type="Proteomes" id="UP000004095">
    <property type="component" value="Unassembled WGS sequence"/>
</dbReference>
<evidence type="ECO:0000256" key="1">
    <source>
        <dbReference type="ARBA" id="ARBA00022614"/>
    </source>
</evidence>
<name>A1ZJK9_MICM2</name>
<dbReference type="EMBL" id="AAWS01000011">
    <property type="protein sequence ID" value="EAY29312.1"/>
    <property type="molecule type" value="Genomic_DNA"/>
</dbReference>
<dbReference type="eggNOG" id="COG4886">
    <property type="taxonomic scope" value="Bacteria"/>
</dbReference>
<dbReference type="InterPro" id="IPR003591">
    <property type="entry name" value="Leu-rich_rpt_typical-subtyp"/>
</dbReference>
<dbReference type="Pfam" id="PF00560">
    <property type="entry name" value="LRR_1"/>
    <property type="match status" value="1"/>
</dbReference>
<evidence type="ECO:0000313" key="4">
    <source>
        <dbReference type="Proteomes" id="UP000004095"/>
    </source>
</evidence>
<dbReference type="SMART" id="SM00369">
    <property type="entry name" value="LRR_TYP"/>
    <property type="match status" value="2"/>
</dbReference>
<keyword evidence="2" id="KW-0677">Repeat</keyword>